<evidence type="ECO:0000313" key="14">
    <source>
        <dbReference type="EMBL" id="CAH0547791.1"/>
    </source>
</evidence>
<feature type="transmembrane region" description="Helical" evidence="10">
    <location>
        <begin position="584"/>
        <end position="603"/>
    </location>
</feature>
<accession>A0A9P0ATT7</accession>
<keyword evidence="5 10" id="KW-0274">FAD</keyword>
<evidence type="ECO:0000256" key="9">
    <source>
        <dbReference type="ARBA" id="ARBA00048864"/>
    </source>
</evidence>
<dbReference type="PANTHER" id="PTHR22897:SF8">
    <property type="entry name" value="SULFHYDRYL OXIDASE"/>
    <property type="match status" value="1"/>
</dbReference>
<dbReference type="Gene3D" id="1.20.120.1960">
    <property type="entry name" value="QSOX sulfhydryl oxidase domain"/>
    <property type="match status" value="1"/>
</dbReference>
<protein>
    <recommendedName>
        <fullName evidence="10">Sulfhydryl oxidase</fullName>
        <ecNumber evidence="10">1.8.3.2</ecNumber>
    </recommendedName>
</protein>
<dbReference type="Proteomes" id="UP001154078">
    <property type="component" value="Chromosome 1"/>
</dbReference>
<dbReference type="EMBL" id="OV121132">
    <property type="protein sequence ID" value="CAH0547791.1"/>
    <property type="molecule type" value="Genomic_DNA"/>
</dbReference>
<evidence type="ECO:0000313" key="15">
    <source>
        <dbReference type="Proteomes" id="UP001154078"/>
    </source>
</evidence>
<evidence type="ECO:0000256" key="11">
    <source>
        <dbReference type="SAM" id="SignalP"/>
    </source>
</evidence>
<dbReference type="EC" id="1.8.3.2" evidence="10"/>
<dbReference type="InterPro" id="IPR036249">
    <property type="entry name" value="Thioredoxin-like_sf"/>
</dbReference>
<dbReference type="GO" id="GO:0016971">
    <property type="term" value="F:flavin-dependent sulfhydryl oxidase activity"/>
    <property type="evidence" value="ECO:0007669"/>
    <property type="project" value="InterPro"/>
</dbReference>
<dbReference type="FunFam" id="3.40.30.10:FF:000073">
    <property type="entry name" value="Sulfhydryl oxidase"/>
    <property type="match status" value="1"/>
</dbReference>
<dbReference type="InterPro" id="IPR039798">
    <property type="entry name" value="Sulfhydryl_oxidase"/>
</dbReference>
<keyword evidence="8" id="KW-0325">Glycoprotein</keyword>
<dbReference type="GO" id="GO:0005615">
    <property type="term" value="C:extracellular space"/>
    <property type="evidence" value="ECO:0007669"/>
    <property type="project" value="TreeGrafter"/>
</dbReference>
<dbReference type="InterPro" id="IPR040986">
    <property type="entry name" value="QSOX_FAD-bd_dom"/>
</dbReference>
<evidence type="ECO:0000256" key="10">
    <source>
        <dbReference type="RuleBase" id="RU371123"/>
    </source>
</evidence>
<dbReference type="PROSITE" id="PS51352">
    <property type="entry name" value="THIOREDOXIN_2"/>
    <property type="match status" value="1"/>
</dbReference>
<keyword evidence="6 10" id="KW-0560">Oxidoreductase</keyword>
<dbReference type="Gene3D" id="3.40.30.10">
    <property type="entry name" value="Glutaredoxin"/>
    <property type="match status" value="2"/>
</dbReference>
<evidence type="ECO:0000259" key="13">
    <source>
        <dbReference type="PROSITE" id="PS51352"/>
    </source>
</evidence>
<evidence type="ECO:0000256" key="1">
    <source>
        <dbReference type="ARBA" id="ARBA00001974"/>
    </source>
</evidence>
<feature type="domain" description="Thioredoxin" evidence="13">
    <location>
        <begin position="9"/>
        <end position="197"/>
    </location>
</feature>
<dbReference type="AlphaFoldDB" id="A0A9P0ATT7"/>
<reference evidence="14" key="1">
    <citation type="submission" date="2021-12" db="EMBL/GenBank/DDBJ databases">
        <authorList>
            <person name="King R."/>
        </authorList>
    </citation>
    <scope>NUCLEOTIDE SEQUENCE</scope>
</reference>
<dbReference type="PROSITE" id="PS51324">
    <property type="entry name" value="ERV_ALR"/>
    <property type="match status" value="1"/>
</dbReference>
<evidence type="ECO:0000256" key="8">
    <source>
        <dbReference type="ARBA" id="ARBA00023180"/>
    </source>
</evidence>
<evidence type="ECO:0000256" key="2">
    <source>
        <dbReference type="ARBA" id="ARBA00006041"/>
    </source>
</evidence>
<dbReference type="InterPro" id="IPR017905">
    <property type="entry name" value="ERV/ALR_sulphydryl_oxidase"/>
</dbReference>
<keyword evidence="4 11" id="KW-0732">Signal</keyword>
<dbReference type="PANTHER" id="PTHR22897">
    <property type="entry name" value="QUIESCIN Q6-RELATED SULFHYDRYL OXIDASE"/>
    <property type="match status" value="1"/>
</dbReference>
<evidence type="ECO:0000256" key="6">
    <source>
        <dbReference type="ARBA" id="ARBA00023002"/>
    </source>
</evidence>
<dbReference type="OrthoDB" id="59470at2759"/>
<feature type="chain" id="PRO_5040198639" description="Sulfhydryl oxidase" evidence="11">
    <location>
        <begin position="23"/>
        <end position="604"/>
    </location>
</feature>
<evidence type="ECO:0000259" key="12">
    <source>
        <dbReference type="PROSITE" id="PS51324"/>
    </source>
</evidence>
<comment type="cofactor">
    <cofactor evidence="1 10">
        <name>FAD</name>
        <dbReference type="ChEBI" id="CHEBI:57692"/>
    </cofactor>
</comment>
<dbReference type="SUPFAM" id="SSF69000">
    <property type="entry name" value="FAD-dependent thiol oxidase"/>
    <property type="match status" value="1"/>
</dbReference>
<dbReference type="Pfam" id="PF18108">
    <property type="entry name" value="QSOX_Trx1"/>
    <property type="match status" value="1"/>
</dbReference>
<evidence type="ECO:0000256" key="7">
    <source>
        <dbReference type="ARBA" id="ARBA00023157"/>
    </source>
</evidence>
<keyword evidence="7" id="KW-1015">Disulfide bond</keyword>
<dbReference type="Pfam" id="PF00085">
    <property type="entry name" value="Thioredoxin"/>
    <property type="match status" value="1"/>
</dbReference>
<dbReference type="GO" id="GO:0006457">
    <property type="term" value="P:protein folding"/>
    <property type="evidence" value="ECO:0007669"/>
    <property type="project" value="TreeGrafter"/>
</dbReference>
<keyword evidence="15" id="KW-1185">Reference proteome</keyword>
<proteinExistence type="inferred from homology"/>
<dbReference type="Pfam" id="PF04777">
    <property type="entry name" value="Evr1_Alr"/>
    <property type="match status" value="1"/>
</dbReference>
<comment type="function">
    <text evidence="10">Catalyzes the oxidation of sulfhydryl groups in peptide and protein thiols to disulfides with the reduction of oxygen to hydrogen peroxide.</text>
</comment>
<dbReference type="SUPFAM" id="SSF52833">
    <property type="entry name" value="Thioredoxin-like"/>
    <property type="match status" value="1"/>
</dbReference>
<keyword evidence="10" id="KW-0812">Transmembrane</keyword>
<dbReference type="Pfam" id="PF18371">
    <property type="entry name" value="FAD_SOX"/>
    <property type="match status" value="1"/>
</dbReference>
<dbReference type="FunFam" id="1.20.120.310:FF:000001">
    <property type="entry name" value="Sulfhydryl oxidase"/>
    <property type="match status" value="1"/>
</dbReference>
<keyword evidence="3 10" id="KW-0285">Flavoprotein</keyword>
<evidence type="ECO:0000256" key="4">
    <source>
        <dbReference type="ARBA" id="ARBA00022729"/>
    </source>
</evidence>
<dbReference type="FunFam" id="1.20.120.1960:FF:000001">
    <property type="entry name" value="Sulfhydryl oxidase"/>
    <property type="match status" value="1"/>
</dbReference>
<comment type="similarity">
    <text evidence="2 10">Belongs to the quiescin-sulfhydryl oxidase (QSOX) family.</text>
</comment>
<evidence type="ECO:0000256" key="3">
    <source>
        <dbReference type="ARBA" id="ARBA00022630"/>
    </source>
</evidence>
<feature type="domain" description="ERV/ALR sulfhydryl oxidase" evidence="12">
    <location>
        <begin position="409"/>
        <end position="514"/>
    </location>
</feature>
<dbReference type="CDD" id="cd02992">
    <property type="entry name" value="PDI_a_QSOX"/>
    <property type="match status" value="1"/>
</dbReference>
<evidence type="ECO:0000256" key="5">
    <source>
        <dbReference type="ARBA" id="ARBA00022827"/>
    </source>
</evidence>
<keyword evidence="10" id="KW-1133">Transmembrane helix</keyword>
<comment type="catalytic activity">
    <reaction evidence="9 10">
        <text>2 R'C(R)SH + O2 = R'C(R)S-S(R)CR' + H2O2</text>
        <dbReference type="Rhea" id="RHEA:17357"/>
        <dbReference type="ChEBI" id="CHEBI:15379"/>
        <dbReference type="ChEBI" id="CHEBI:16240"/>
        <dbReference type="ChEBI" id="CHEBI:16520"/>
        <dbReference type="ChEBI" id="CHEBI:17412"/>
        <dbReference type="EC" id="1.8.3.2"/>
    </reaction>
</comment>
<sequence>MFKLSIFLLTVCSLVPFSKNAAVDMFKNKFKKQTDEVVGLYSLKDDVDILTIHNFKQDVFGSEKVWIVEFYNSYCGFCQRFAPSWKEFATDVRGWKDVVRVGAIDCANDENNPLCREFEIMGYPTLKYFHEKYAEGANNFGLAIKAGSGAAEHKKVLINTIVNEQTENRGKYLPNLLPYSASTADDLLKNRPATVKHMFLVVQEPESYMGQSLILDLNKVSDTVIKYTLNNNTALLTSLNLHKTPSVLVWDVNGNQRELDVAVDPKKTVLDYLHIKTNENNKGSGENTGVEAPSLQQENMLDEKIRKMGDAVFQKDLETALRYSLRREVSRTKEITGDKLVALKKYLDVLIKYFPFGKYGRSFLLELKQFVGSSDTIDGGDIFKIVKAAEKEERQVFSSPEGWLGCKGSAKTYRGYSCGLWRLFHYLTVNHAEQNVDNPAANPKEVLEAMHGYVKEFFGCTDCSTHFQEMSKRRNMFEVKSLPDSVLWLWSAHNEVNNRLAGDETEDPGHPKVQFPVKDRCPACHLDDDSWDTGEVLKYLKHVYSSINVRYIDSDTRILHLGLDGNRNATSGSSGFFHTIDARLLPGFSSLVCLITSIYYFSYI</sequence>
<keyword evidence="10" id="KW-0472">Membrane</keyword>
<dbReference type="InterPro" id="IPR036774">
    <property type="entry name" value="ERV/ALR_sulphydryl_oxid_sf"/>
</dbReference>
<dbReference type="GO" id="GO:0003756">
    <property type="term" value="F:protein disulfide isomerase activity"/>
    <property type="evidence" value="ECO:0007669"/>
    <property type="project" value="TreeGrafter"/>
</dbReference>
<dbReference type="GO" id="GO:0000139">
    <property type="term" value="C:Golgi membrane"/>
    <property type="evidence" value="ECO:0007669"/>
    <property type="project" value="TreeGrafter"/>
</dbReference>
<gene>
    <name evidence="14" type="ORF">MELIAE_LOCUS1715</name>
</gene>
<name>A0A9P0ATT7_BRAAE</name>
<organism evidence="14 15">
    <name type="scientific">Brassicogethes aeneus</name>
    <name type="common">Rape pollen beetle</name>
    <name type="synonym">Meligethes aeneus</name>
    <dbReference type="NCBI Taxonomy" id="1431903"/>
    <lineage>
        <taxon>Eukaryota</taxon>
        <taxon>Metazoa</taxon>
        <taxon>Ecdysozoa</taxon>
        <taxon>Arthropoda</taxon>
        <taxon>Hexapoda</taxon>
        <taxon>Insecta</taxon>
        <taxon>Pterygota</taxon>
        <taxon>Neoptera</taxon>
        <taxon>Endopterygota</taxon>
        <taxon>Coleoptera</taxon>
        <taxon>Polyphaga</taxon>
        <taxon>Cucujiformia</taxon>
        <taxon>Nitidulidae</taxon>
        <taxon>Meligethinae</taxon>
        <taxon>Brassicogethes</taxon>
    </lineage>
</organism>
<dbReference type="InterPro" id="IPR041269">
    <property type="entry name" value="QSOX_Trx1"/>
</dbReference>
<feature type="signal peptide" evidence="11">
    <location>
        <begin position="1"/>
        <end position="22"/>
    </location>
</feature>
<dbReference type="InterPro" id="IPR013766">
    <property type="entry name" value="Thioredoxin_domain"/>
</dbReference>
<dbReference type="InterPro" id="IPR042568">
    <property type="entry name" value="QSOX_FAD-bd_sf"/>
</dbReference>
<dbReference type="Gene3D" id="1.20.120.310">
    <property type="entry name" value="ERV/ALR sulfhydryl oxidase domain"/>
    <property type="match status" value="1"/>
</dbReference>